<geneLocation type="plasmid" evidence="1 2">
    <name>pCY360</name>
</geneLocation>
<dbReference type="EMBL" id="CP001812">
    <property type="protein sequence ID" value="ADL36129.1"/>
    <property type="molecule type" value="Genomic_DNA"/>
</dbReference>
<reference evidence="1 2" key="1">
    <citation type="journal article" date="2010" name="PLoS ONE">
        <title>The glycobiome of the rumen bacterium Butyrivibrio proteoclasticus B316(T) highlights adaptation to a polysaccharide-rich environment.</title>
        <authorList>
            <person name="Kelly W.J."/>
            <person name="Leahy S.C."/>
            <person name="Altermann E."/>
            <person name="Yeoman C.J."/>
            <person name="Dunne J.C."/>
            <person name="Kong Z."/>
            <person name="Pacheco D.M."/>
            <person name="Li D."/>
            <person name="Noel S.J."/>
            <person name="Moon C.D."/>
            <person name="Cookson A.L."/>
            <person name="Attwood G.T."/>
        </authorList>
    </citation>
    <scope>NUCLEOTIDE SEQUENCE [LARGE SCALE GENOMIC DNA]</scope>
    <source>
        <strain evidence="2">ATCC 51982 / DSM 14932 / B316</strain>
        <plasmid evidence="2">Plasmid pCY360</plasmid>
    </source>
</reference>
<proteinExistence type="predicted"/>
<keyword evidence="2" id="KW-1185">Reference proteome</keyword>
<evidence type="ECO:0000313" key="2">
    <source>
        <dbReference type="Proteomes" id="UP000001299"/>
    </source>
</evidence>
<gene>
    <name evidence="1" type="ordered locus">bpr_II191</name>
</gene>
<dbReference type="KEGG" id="bpb:bpr_II191"/>
<name>E0S3Z7_BUTPB</name>
<evidence type="ECO:0000313" key="1">
    <source>
        <dbReference type="EMBL" id="ADL36129.1"/>
    </source>
</evidence>
<dbReference type="HOGENOM" id="CLU_2822922_0_0_9"/>
<dbReference type="Proteomes" id="UP000001299">
    <property type="component" value="Plasmid pCY360"/>
</dbReference>
<dbReference type="AlphaFoldDB" id="E0S3Z7"/>
<sequence>MRTLIYIVIDSRMDDGINYGYHIDSVWTSKRKADKRCNKLNKQLEDNPVWGLGLYEVQQKFVQTQI</sequence>
<organism evidence="1 2">
    <name type="scientific">Butyrivibrio proteoclasticus (strain ATCC 51982 / DSM 14932 / B316)</name>
    <name type="common">Clostridium proteoclasticum</name>
    <dbReference type="NCBI Taxonomy" id="515622"/>
    <lineage>
        <taxon>Bacteria</taxon>
        <taxon>Bacillati</taxon>
        <taxon>Bacillota</taxon>
        <taxon>Clostridia</taxon>
        <taxon>Lachnospirales</taxon>
        <taxon>Lachnospiraceae</taxon>
        <taxon>Butyrivibrio</taxon>
    </lineage>
</organism>
<accession>E0S3Z7</accession>
<protein>
    <submittedName>
        <fullName evidence="1">Uncharacterized protein</fullName>
    </submittedName>
</protein>
<keyword evidence="1" id="KW-0614">Plasmid</keyword>